<sequence length="147" mass="16888">MKYFDYPPVWLLAFMALSWGSARLGLEMDLPAWVKIIGGLLILFGLLLMVLAAFAMWRHRTTLIPHRVPAAIVTNGIYTFTRNPIYLGDAFTLAGFSLLCGNPAGVALVPVFMAVIRRRFIAEEENWLRTKFHEEFQTWAENTRRWL</sequence>
<dbReference type="EMBL" id="FORY01000001">
    <property type="protein sequence ID" value="SFJ03339.1"/>
    <property type="molecule type" value="Genomic_DNA"/>
</dbReference>
<name>A0A1I3N287_9RHOB</name>
<dbReference type="AlphaFoldDB" id="A0A1I3N287"/>
<dbReference type="Pfam" id="PF04191">
    <property type="entry name" value="PEMT"/>
    <property type="match status" value="1"/>
</dbReference>
<keyword evidence="7" id="KW-1185">Reference proteome</keyword>
<dbReference type="GO" id="GO:0032259">
    <property type="term" value="P:methylation"/>
    <property type="evidence" value="ECO:0007669"/>
    <property type="project" value="UniProtKB-KW"/>
</dbReference>
<dbReference type="PANTHER" id="PTHR12714">
    <property type="entry name" value="PROTEIN-S ISOPRENYLCYSTEINE O-METHYLTRANSFERASE"/>
    <property type="match status" value="1"/>
</dbReference>
<evidence type="ECO:0000313" key="7">
    <source>
        <dbReference type="Proteomes" id="UP000183299"/>
    </source>
</evidence>
<dbReference type="RefSeq" id="WP_066603428.1">
    <property type="nucleotide sequence ID" value="NZ_FORY01000001.1"/>
</dbReference>
<keyword evidence="2 5" id="KW-0812">Transmembrane</keyword>
<dbReference type="GO" id="GO:0012505">
    <property type="term" value="C:endomembrane system"/>
    <property type="evidence" value="ECO:0007669"/>
    <property type="project" value="UniProtKB-SubCell"/>
</dbReference>
<dbReference type="GeneID" id="98663726"/>
<keyword evidence="6" id="KW-0489">Methyltransferase</keyword>
<evidence type="ECO:0000256" key="5">
    <source>
        <dbReference type="SAM" id="Phobius"/>
    </source>
</evidence>
<gene>
    <name evidence="6" type="ORF">SAMN04488138_101254</name>
</gene>
<accession>A0A1I3N287</accession>
<dbReference type="PANTHER" id="PTHR12714:SF9">
    <property type="entry name" value="PROTEIN-S-ISOPRENYLCYSTEINE O-METHYLTRANSFERASE"/>
    <property type="match status" value="1"/>
</dbReference>
<evidence type="ECO:0000313" key="6">
    <source>
        <dbReference type="EMBL" id="SFJ03339.1"/>
    </source>
</evidence>
<dbReference type="GO" id="GO:0008168">
    <property type="term" value="F:methyltransferase activity"/>
    <property type="evidence" value="ECO:0007669"/>
    <property type="project" value="UniProtKB-KW"/>
</dbReference>
<dbReference type="Proteomes" id="UP000183299">
    <property type="component" value="Unassembled WGS sequence"/>
</dbReference>
<evidence type="ECO:0000256" key="1">
    <source>
        <dbReference type="ARBA" id="ARBA00004127"/>
    </source>
</evidence>
<protein>
    <submittedName>
        <fullName evidence="6">Protein-S-isoprenylcysteine O-methyltransferase Ste14</fullName>
    </submittedName>
</protein>
<dbReference type="Gene3D" id="1.20.120.1630">
    <property type="match status" value="1"/>
</dbReference>
<keyword evidence="4 5" id="KW-0472">Membrane</keyword>
<evidence type="ECO:0000256" key="4">
    <source>
        <dbReference type="ARBA" id="ARBA00023136"/>
    </source>
</evidence>
<evidence type="ECO:0000256" key="3">
    <source>
        <dbReference type="ARBA" id="ARBA00022989"/>
    </source>
</evidence>
<organism evidence="6 7">
    <name type="scientific">Celeribacter halophilus</name>
    <dbReference type="NCBI Taxonomy" id="576117"/>
    <lineage>
        <taxon>Bacteria</taxon>
        <taxon>Pseudomonadati</taxon>
        <taxon>Pseudomonadota</taxon>
        <taxon>Alphaproteobacteria</taxon>
        <taxon>Rhodobacterales</taxon>
        <taxon>Roseobacteraceae</taxon>
        <taxon>Celeribacter</taxon>
    </lineage>
</organism>
<proteinExistence type="predicted"/>
<keyword evidence="3 5" id="KW-1133">Transmembrane helix</keyword>
<comment type="subcellular location">
    <subcellularLocation>
        <location evidence="1">Endomembrane system</location>
        <topology evidence="1">Multi-pass membrane protein</topology>
    </subcellularLocation>
</comment>
<reference evidence="6 7" key="1">
    <citation type="submission" date="2016-10" db="EMBL/GenBank/DDBJ databases">
        <authorList>
            <person name="de Groot N.N."/>
        </authorList>
    </citation>
    <scope>NUCLEOTIDE SEQUENCE [LARGE SCALE GENOMIC DNA]</scope>
    <source>
        <strain evidence="6 7">CGMCC 1.8891</strain>
    </source>
</reference>
<dbReference type="STRING" id="576117.SAMN04488138_101254"/>
<evidence type="ECO:0000256" key="2">
    <source>
        <dbReference type="ARBA" id="ARBA00022692"/>
    </source>
</evidence>
<feature type="transmembrane region" description="Helical" evidence="5">
    <location>
        <begin position="32"/>
        <end position="57"/>
    </location>
</feature>
<keyword evidence="6" id="KW-0808">Transferase</keyword>
<dbReference type="InterPro" id="IPR007318">
    <property type="entry name" value="Phopholipid_MeTrfase"/>
</dbReference>
<dbReference type="OrthoDB" id="9811969at2"/>